<reference evidence="4 5" key="1">
    <citation type="submission" date="2011-11" db="EMBL/GenBank/DDBJ databases">
        <authorList>
            <person name="Weinstock G."/>
            <person name="Sodergren E."/>
            <person name="Clifton S."/>
            <person name="Fulton L."/>
            <person name="Fulton B."/>
            <person name="Courtney L."/>
            <person name="Fronick C."/>
            <person name="Harrison M."/>
            <person name="Strong C."/>
            <person name="Farmer C."/>
            <person name="Delahaunty K."/>
            <person name="Markovic C."/>
            <person name="Hall O."/>
            <person name="Minx P."/>
            <person name="Tomlinson C."/>
            <person name="Mitreva M."/>
            <person name="Hou S."/>
            <person name="Chen J."/>
            <person name="Wollam A."/>
            <person name="Pepin K.H."/>
            <person name="Johnson M."/>
            <person name="Bhonagiri V."/>
            <person name="Zhang X."/>
            <person name="Suruliraj S."/>
            <person name="Warren W."/>
            <person name="Chinwalla A."/>
            <person name="Mardis E.R."/>
            <person name="Wilson R.K."/>
        </authorList>
    </citation>
    <scope>NUCLEOTIDE SEQUENCE [LARGE SCALE GENOMIC DNA]</scope>
    <source>
        <strain evidence="4 5">YIT 11816</strain>
    </source>
</reference>
<dbReference type="Pfam" id="PF00156">
    <property type="entry name" value="Pribosyltran"/>
    <property type="match status" value="1"/>
</dbReference>
<evidence type="ECO:0000256" key="2">
    <source>
        <dbReference type="ARBA" id="ARBA00022679"/>
    </source>
</evidence>
<evidence type="ECO:0000313" key="4">
    <source>
        <dbReference type="EMBL" id="EHY30134.1"/>
    </source>
</evidence>
<gene>
    <name evidence="4" type="ORF">HMPREF9440_02540</name>
</gene>
<dbReference type="InterPro" id="IPR029057">
    <property type="entry name" value="PRTase-like"/>
</dbReference>
<dbReference type="PATRIC" id="fig|762967.3.peg.1991"/>
<dbReference type="OrthoDB" id="307631at2"/>
<dbReference type="EMBL" id="AFBQ01000390">
    <property type="protein sequence ID" value="EHY30134.1"/>
    <property type="molecule type" value="Genomic_DNA"/>
</dbReference>
<dbReference type="HOGENOM" id="CLU_080904_2_0_4"/>
<dbReference type="PANTHER" id="PTHR43363:SF1">
    <property type="entry name" value="HYPOXANTHINE-GUANINE PHOSPHORIBOSYLTRANSFERASE"/>
    <property type="match status" value="1"/>
</dbReference>
<organism evidence="4 5">
    <name type="scientific">Sutterella parvirubra YIT 11816</name>
    <dbReference type="NCBI Taxonomy" id="762967"/>
    <lineage>
        <taxon>Bacteria</taxon>
        <taxon>Pseudomonadati</taxon>
        <taxon>Pseudomonadota</taxon>
        <taxon>Betaproteobacteria</taxon>
        <taxon>Burkholderiales</taxon>
        <taxon>Sutterellaceae</taxon>
        <taxon>Sutterella</taxon>
    </lineage>
</organism>
<dbReference type="PANTHER" id="PTHR43363">
    <property type="entry name" value="HYPOXANTHINE PHOSPHORIBOSYLTRANSFERASE"/>
    <property type="match status" value="1"/>
</dbReference>
<sequence length="177" mass="20079">MADISYTWDEYIDLNERLVCEVAQSGWTFDCILCLSRGGMRPGDFFSRVYDMPLAILATSSYREKAGTVQSELDIAECITGVSELKGRVLLVDDMVDSGKTIAKVVEHLKRRYPAITEIRVAVLWWKAHSVLKPDWHVEYLADNPWIHQPFECYDSLGPAKLIERVQAKQAAKAQKA</sequence>
<evidence type="ECO:0000313" key="5">
    <source>
        <dbReference type="Proteomes" id="UP000004956"/>
    </source>
</evidence>
<dbReference type="InterPro" id="IPR000836">
    <property type="entry name" value="PRTase_dom"/>
</dbReference>
<dbReference type="RefSeq" id="WP_008543969.1">
    <property type="nucleotide sequence ID" value="NZ_JH605022.1"/>
</dbReference>
<keyword evidence="1" id="KW-0328">Glycosyltransferase</keyword>
<dbReference type="AlphaFoldDB" id="H3KIC8"/>
<keyword evidence="5" id="KW-1185">Reference proteome</keyword>
<protein>
    <submittedName>
        <fullName evidence="4">Phosphoribosyl transferase domain protein</fullName>
    </submittedName>
</protein>
<name>H3KIC8_9BURK</name>
<accession>H3KIC8</accession>
<comment type="caution">
    <text evidence="4">The sequence shown here is derived from an EMBL/GenBank/DDBJ whole genome shotgun (WGS) entry which is preliminary data.</text>
</comment>
<dbReference type="Gene3D" id="3.40.50.2020">
    <property type="match status" value="1"/>
</dbReference>
<proteinExistence type="predicted"/>
<dbReference type="STRING" id="762967.HMPREF9440_02540"/>
<feature type="domain" description="Phosphoribosyltransferase" evidence="3">
    <location>
        <begin position="10"/>
        <end position="155"/>
    </location>
</feature>
<dbReference type="Proteomes" id="UP000004956">
    <property type="component" value="Unassembled WGS sequence"/>
</dbReference>
<dbReference type="CDD" id="cd06223">
    <property type="entry name" value="PRTases_typeI"/>
    <property type="match status" value="1"/>
</dbReference>
<dbReference type="GO" id="GO:0016757">
    <property type="term" value="F:glycosyltransferase activity"/>
    <property type="evidence" value="ECO:0007669"/>
    <property type="project" value="UniProtKB-KW"/>
</dbReference>
<keyword evidence="2 4" id="KW-0808">Transferase</keyword>
<dbReference type="SUPFAM" id="SSF53271">
    <property type="entry name" value="PRTase-like"/>
    <property type="match status" value="1"/>
</dbReference>
<evidence type="ECO:0000256" key="1">
    <source>
        <dbReference type="ARBA" id="ARBA00022676"/>
    </source>
</evidence>
<evidence type="ECO:0000259" key="3">
    <source>
        <dbReference type="Pfam" id="PF00156"/>
    </source>
</evidence>